<reference evidence="2 3" key="1">
    <citation type="journal article" date="2022" name="Nat. Ecol. Evol.">
        <title>A masculinizing supergene underlies an exaggerated male reproductive morph in a spider.</title>
        <authorList>
            <person name="Hendrickx F."/>
            <person name="De Corte Z."/>
            <person name="Sonet G."/>
            <person name="Van Belleghem S.M."/>
            <person name="Kostlbacher S."/>
            <person name="Vangestel C."/>
        </authorList>
    </citation>
    <scope>NUCLEOTIDE SEQUENCE [LARGE SCALE GENOMIC DNA]</scope>
    <source>
        <strain evidence="2">W744_W776</strain>
    </source>
</reference>
<name>A0AAV6U765_9ARAC</name>
<evidence type="ECO:0000313" key="2">
    <source>
        <dbReference type="EMBL" id="KAG8179521.1"/>
    </source>
</evidence>
<evidence type="ECO:0000256" key="1">
    <source>
        <dbReference type="SAM" id="MobiDB-lite"/>
    </source>
</evidence>
<proteinExistence type="predicted"/>
<evidence type="ECO:0000313" key="3">
    <source>
        <dbReference type="Proteomes" id="UP000827092"/>
    </source>
</evidence>
<dbReference type="EMBL" id="JAFNEN010000621">
    <property type="protein sequence ID" value="KAG8179521.1"/>
    <property type="molecule type" value="Genomic_DNA"/>
</dbReference>
<gene>
    <name evidence="2" type="ORF">JTE90_025750</name>
</gene>
<keyword evidence="3" id="KW-1185">Reference proteome</keyword>
<organism evidence="2 3">
    <name type="scientific">Oedothorax gibbosus</name>
    <dbReference type="NCBI Taxonomy" id="931172"/>
    <lineage>
        <taxon>Eukaryota</taxon>
        <taxon>Metazoa</taxon>
        <taxon>Ecdysozoa</taxon>
        <taxon>Arthropoda</taxon>
        <taxon>Chelicerata</taxon>
        <taxon>Arachnida</taxon>
        <taxon>Araneae</taxon>
        <taxon>Araneomorphae</taxon>
        <taxon>Entelegynae</taxon>
        <taxon>Araneoidea</taxon>
        <taxon>Linyphiidae</taxon>
        <taxon>Erigoninae</taxon>
        <taxon>Oedothorax</taxon>
    </lineage>
</organism>
<dbReference type="AlphaFoldDB" id="A0AAV6U765"/>
<accession>A0AAV6U765</accession>
<comment type="caution">
    <text evidence="2">The sequence shown here is derived from an EMBL/GenBank/DDBJ whole genome shotgun (WGS) entry which is preliminary data.</text>
</comment>
<protein>
    <submittedName>
        <fullName evidence="2">Uncharacterized protein</fullName>
    </submittedName>
</protein>
<sequence>MKKNNKKKKEGGNGASSSPSASWLVASEFDLEPEARNPLLQRWVASASLGVSLSRILMRQEEFGFL</sequence>
<dbReference type="Proteomes" id="UP000827092">
    <property type="component" value="Unassembled WGS sequence"/>
</dbReference>
<feature type="region of interest" description="Disordered" evidence="1">
    <location>
        <begin position="1"/>
        <end position="21"/>
    </location>
</feature>